<keyword evidence="1" id="KW-0472">Membrane</keyword>
<dbReference type="eggNOG" id="COG3706">
    <property type="taxonomic scope" value="Bacteria"/>
</dbReference>
<dbReference type="KEGG" id="scs:Sta7437_0424"/>
<dbReference type="CDD" id="cd01949">
    <property type="entry name" value="GGDEF"/>
    <property type="match status" value="1"/>
</dbReference>
<dbReference type="PANTHER" id="PTHR45138">
    <property type="entry name" value="REGULATORY COMPONENTS OF SENSORY TRANSDUCTION SYSTEM"/>
    <property type="match status" value="1"/>
</dbReference>
<keyword evidence="4" id="KW-1185">Reference proteome</keyword>
<gene>
    <name evidence="3" type="ordered locus">Sta7437_0424</name>
</gene>
<feature type="transmembrane region" description="Helical" evidence="1">
    <location>
        <begin position="87"/>
        <end position="106"/>
    </location>
</feature>
<dbReference type="PROSITE" id="PS50887">
    <property type="entry name" value="GGDEF"/>
    <property type="match status" value="1"/>
</dbReference>
<dbReference type="SMART" id="SM00267">
    <property type="entry name" value="GGDEF"/>
    <property type="match status" value="1"/>
</dbReference>
<dbReference type="InterPro" id="IPR043128">
    <property type="entry name" value="Rev_trsase/Diguanyl_cyclase"/>
</dbReference>
<dbReference type="OrthoDB" id="9115at2"/>
<dbReference type="EMBL" id="CP003653">
    <property type="protein sequence ID" value="AFZ34033.1"/>
    <property type="molecule type" value="Genomic_DNA"/>
</dbReference>
<dbReference type="Gene3D" id="3.30.70.270">
    <property type="match status" value="1"/>
</dbReference>
<evidence type="ECO:0000313" key="4">
    <source>
        <dbReference type="Proteomes" id="UP000010473"/>
    </source>
</evidence>
<dbReference type="NCBIfam" id="TIGR00254">
    <property type="entry name" value="GGDEF"/>
    <property type="match status" value="1"/>
</dbReference>
<dbReference type="InterPro" id="IPR029787">
    <property type="entry name" value="Nucleotide_cyclase"/>
</dbReference>
<dbReference type="AlphaFoldDB" id="K9XNC1"/>
<feature type="transmembrane region" description="Helical" evidence="1">
    <location>
        <begin position="20"/>
        <end position="40"/>
    </location>
</feature>
<feature type="transmembrane region" description="Helical" evidence="1">
    <location>
        <begin position="60"/>
        <end position="80"/>
    </location>
</feature>
<keyword evidence="1" id="KW-0812">Transmembrane</keyword>
<proteinExistence type="predicted"/>
<evidence type="ECO:0000256" key="1">
    <source>
        <dbReference type="SAM" id="Phobius"/>
    </source>
</evidence>
<protein>
    <submittedName>
        <fullName evidence="3">Diguanylate cyclase</fullName>
    </submittedName>
</protein>
<accession>K9XNC1</accession>
<dbReference type="InterPro" id="IPR050469">
    <property type="entry name" value="Diguanylate_Cyclase"/>
</dbReference>
<keyword evidence="1" id="KW-1133">Transmembrane helix</keyword>
<dbReference type="Proteomes" id="UP000010473">
    <property type="component" value="Chromosome"/>
</dbReference>
<dbReference type="InterPro" id="IPR000160">
    <property type="entry name" value="GGDEF_dom"/>
</dbReference>
<dbReference type="RefSeq" id="WP_015191706.1">
    <property type="nucleotide sequence ID" value="NC_019748.1"/>
</dbReference>
<dbReference type="STRING" id="111780.Sta7437_0424"/>
<sequence>MNSRFKKYFKFIHHPKFCLLINIIWTLSIGYLDYLILLDISLSNVYLLPIISTTWLTNRFYGFIISILAACLWLFAELIAKDHAYSITIWNGLVDLSIFILITYILSQLKLAYEQEKYWARYDGLTGIYNRRFGLNLLATEINRSRRFKHSFSVAYFDLDNFKQVNDRLGHQAGDNLLKEIIKIIRKSIRGYDLLIRLGGDEVLLVLPKSNYNNTQQVIERIQTLINQNIQIKFSSVSLSVGVATFLDVPRSIDDILEKADALMYLVKQRGKNGIEHQIF</sequence>
<name>K9XNC1_STAC7</name>
<dbReference type="FunFam" id="3.30.70.270:FF:000001">
    <property type="entry name" value="Diguanylate cyclase domain protein"/>
    <property type="match status" value="1"/>
</dbReference>
<dbReference type="Pfam" id="PF00990">
    <property type="entry name" value="GGDEF"/>
    <property type="match status" value="1"/>
</dbReference>
<dbReference type="HOGENOM" id="CLU_000445_11_1_3"/>
<organism evidence="3 4">
    <name type="scientific">Stanieria cyanosphaera (strain ATCC 29371 / PCC 7437)</name>
    <dbReference type="NCBI Taxonomy" id="111780"/>
    <lineage>
        <taxon>Bacteria</taxon>
        <taxon>Bacillati</taxon>
        <taxon>Cyanobacteriota</taxon>
        <taxon>Cyanophyceae</taxon>
        <taxon>Pleurocapsales</taxon>
        <taxon>Dermocarpellaceae</taxon>
        <taxon>Stanieria</taxon>
    </lineage>
</organism>
<dbReference type="GO" id="GO:0052621">
    <property type="term" value="F:diguanylate cyclase activity"/>
    <property type="evidence" value="ECO:0007669"/>
    <property type="project" value="TreeGrafter"/>
</dbReference>
<reference evidence="4" key="1">
    <citation type="journal article" date="2013" name="Proc. Natl. Acad. Sci. U.S.A.">
        <title>Improving the coverage of the cyanobacterial phylum using diversity-driven genome sequencing.</title>
        <authorList>
            <person name="Shih P.M."/>
            <person name="Wu D."/>
            <person name="Latifi A."/>
            <person name="Axen S.D."/>
            <person name="Fewer D.P."/>
            <person name="Talla E."/>
            <person name="Calteau A."/>
            <person name="Cai F."/>
            <person name="Tandeau de Marsac N."/>
            <person name="Rippka R."/>
            <person name="Herdman M."/>
            <person name="Sivonen K."/>
            <person name="Coursin T."/>
            <person name="Laurent T."/>
            <person name="Goodwin L."/>
            <person name="Nolan M."/>
            <person name="Davenport K.W."/>
            <person name="Han C.S."/>
            <person name="Rubin E.M."/>
            <person name="Eisen J.A."/>
            <person name="Woyke T."/>
            <person name="Gugger M."/>
            <person name="Kerfeld C.A."/>
        </authorList>
    </citation>
    <scope>NUCLEOTIDE SEQUENCE [LARGE SCALE GENOMIC DNA]</scope>
    <source>
        <strain evidence="4">ATCC 29371 / PCC 7437</strain>
    </source>
</reference>
<dbReference type="SUPFAM" id="SSF55073">
    <property type="entry name" value="Nucleotide cyclase"/>
    <property type="match status" value="1"/>
</dbReference>
<evidence type="ECO:0000313" key="3">
    <source>
        <dbReference type="EMBL" id="AFZ34033.1"/>
    </source>
</evidence>
<feature type="domain" description="GGDEF" evidence="2">
    <location>
        <begin position="150"/>
        <end position="280"/>
    </location>
</feature>
<dbReference type="PANTHER" id="PTHR45138:SF9">
    <property type="entry name" value="DIGUANYLATE CYCLASE DGCM-RELATED"/>
    <property type="match status" value="1"/>
</dbReference>
<evidence type="ECO:0000259" key="2">
    <source>
        <dbReference type="PROSITE" id="PS50887"/>
    </source>
</evidence>